<dbReference type="AlphaFoldDB" id="A0A562N8B3"/>
<evidence type="ECO:0000313" key="2">
    <source>
        <dbReference type="EMBL" id="TWI28353.1"/>
    </source>
</evidence>
<evidence type="ECO:0000313" key="3">
    <source>
        <dbReference type="Proteomes" id="UP000317122"/>
    </source>
</evidence>
<protein>
    <submittedName>
        <fullName evidence="2">Uncharacterized protein</fullName>
    </submittedName>
</protein>
<evidence type="ECO:0000256" key="1">
    <source>
        <dbReference type="SAM" id="Phobius"/>
    </source>
</evidence>
<proteinExistence type="predicted"/>
<name>A0A562N8B3_9HYPH</name>
<keyword evidence="3" id="KW-1185">Reference proteome</keyword>
<keyword evidence="1" id="KW-0472">Membrane</keyword>
<sequence>MPTLTAAGLWTPVPTSLPHPVGLGMSAMLGPKFTDGIRLPSGLAQVSLGGGTCALGLVTEIVFYIFAWRNPNRVRENLPTGQSGLPAP</sequence>
<keyword evidence="1" id="KW-0812">Transmembrane</keyword>
<dbReference type="Proteomes" id="UP000317122">
    <property type="component" value="Unassembled WGS sequence"/>
</dbReference>
<accession>A0A562N8B3</accession>
<feature type="transmembrane region" description="Helical" evidence="1">
    <location>
        <begin position="42"/>
        <end position="67"/>
    </location>
</feature>
<reference evidence="2 3" key="1">
    <citation type="journal article" date="2015" name="Stand. Genomic Sci.">
        <title>Genomic Encyclopedia of Bacterial and Archaeal Type Strains, Phase III: the genomes of soil and plant-associated and newly described type strains.</title>
        <authorList>
            <person name="Whitman W.B."/>
            <person name="Woyke T."/>
            <person name="Klenk H.P."/>
            <person name="Zhou Y."/>
            <person name="Lilburn T.G."/>
            <person name="Beck B.J."/>
            <person name="De Vos P."/>
            <person name="Vandamme P."/>
            <person name="Eisen J.A."/>
            <person name="Garrity G."/>
            <person name="Hugenholtz P."/>
            <person name="Kyrpides N.C."/>
        </authorList>
    </citation>
    <scope>NUCLEOTIDE SEQUENCE [LARGE SCALE GENOMIC DNA]</scope>
    <source>
        <strain evidence="2 3">CGMCC 1.2546</strain>
    </source>
</reference>
<comment type="caution">
    <text evidence="2">The sequence shown here is derived from an EMBL/GenBank/DDBJ whole genome shotgun (WGS) entry which is preliminary data.</text>
</comment>
<dbReference type="EMBL" id="VLKT01000038">
    <property type="protein sequence ID" value="TWI28353.1"/>
    <property type="molecule type" value="Genomic_DNA"/>
</dbReference>
<organism evidence="2 3">
    <name type="scientific">Mesorhizobium tianshanense</name>
    <dbReference type="NCBI Taxonomy" id="39844"/>
    <lineage>
        <taxon>Bacteria</taxon>
        <taxon>Pseudomonadati</taxon>
        <taxon>Pseudomonadota</taxon>
        <taxon>Alphaproteobacteria</taxon>
        <taxon>Hyphomicrobiales</taxon>
        <taxon>Phyllobacteriaceae</taxon>
        <taxon>Mesorhizobium</taxon>
    </lineage>
</organism>
<keyword evidence="1" id="KW-1133">Transmembrane helix</keyword>
<gene>
    <name evidence="2" type="ORF">IQ26_05231</name>
</gene>